<accession>A0ABW2C1F3</accession>
<feature type="domain" description="HNH nuclease" evidence="2">
    <location>
        <begin position="341"/>
        <end position="391"/>
    </location>
</feature>
<evidence type="ECO:0000256" key="1">
    <source>
        <dbReference type="ARBA" id="ARBA00023450"/>
    </source>
</evidence>
<dbReference type="InterPro" id="IPR002711">
    <property type="entry name" value="HNH"/>
</dbReference>
<sequence length="434" mass="47543">MTSANTPLPTPGPRGWWQASDTDLTEALRTAEELRNQAEATQAAVLAEMHSRGVFATYGYGSLAVLQRDLLRISATEAKKRVQRAQSLHPTCEGTHEKAAVAPLTADAAAEGVLNPGHVDAISEVMAVLPAEVDDTDRAGYEKTLIDLARQATPVLVRRAGRHILALLDPDGREPNDDELAEPERELLWSWTRHNRLKLRGTLDAESGQLLEAMLSALAKPKPHVDGTPDQRSTGQRHGDAFAELLDYTQRASERPTEAGETPVVTVSMNLDQLLRRDHHPDHSPAAQDLFASTPTLNWECPITAEQARRLACDSRIVPAVLGSSGEILDLGREARTATRAQRRALAARDGGCVMCSRTVRWCQVHHMLPWHDGGPSDIDNLCLLCSACHRLVHHAGWDARMASDGRPECLPPAWLDPTRQPRRFTAPHAEPLG</sequence>
<reference evidence="4" key="1">
    <citation type="journal article" date="2019" name="Int. J. Syst. Evol. Microbiol.">
        <title>The Global Catalogue of Microorganisms (GCM) 10K type strain sequencing project: providing services to taxonomists for standard genome sequencing and annotation.</title>
        <authorList>
            <consortium name="The Broad Institute Genomics Platform"/>
            <consortium name="The Broad Institute Genome Sequencing Center for Infectious Disease"/>
            <person name="Wu L."/>
            <person name="Ma J."/>
        </authorList>
    </citation>
    <scope>NUCLEOTIDE SEQUENCE [LARGE SCALE GENOMIC DNA]</scope>
    <source>
        <strain evidence="4">KCTC 32255</strain>
    </source>
</reference>
<comment type="caution">
    <text evidence="3">The sequence shown here is derived from an EMBL/GenBank/DDBJ whole genome shotgun (WGS) entry which is preliminary data.</text>
</comment>
<evidence type="ECO:0000259" key="2">
    <source>
        <dbReference type="SMART" id="SM00507"/>
    </source>
</evidence>
<dbReference type="InterPro" id="IPR003870">
    <property type="entry name" value="DUF222"/>
</dbReference>
<dbReference type="Gene3D" id="1.10.30.50">
    <property type="match status" value="1"/>
</dbReference>
<proteinExistence type="inferred from homology"/>
<evidence type="ECO:0000313" key="4">
    <source>
        <dbReference type="Proteomes" id="UP001596337"/>
    </source>
</evidence>
<keyword evidence="4" id="KW-1185">Reference proteome</keyword>
<dbReference type="Pfam" id="PF02720">
    <property type="entry name" value="DUF222"/>
    <property type="match status" value="1"/>
</dbReference>
<dbReference type="EMBL" id="JBHSXX010000001">
    <property type="protein sequence ID" value="MFC6868689.1"/>
    <property type="molecule type" value="Genomic_DNA"/>
</dbReference>
<dbReference type="SMART" id="SM00507">
    <property type="entry name" value="HNHc"/>
    <property type="match status" value="1"/>
</dbReference>
<dbReference type="InterPro" id="IPR003615">
    <property type="entry name" value="HNH_nuc"/>
</dbReference>
<dbReference type="RefSeq" id="WP_345390667.1">
    <property type="nucleotide sequence ID" value="NZ_BAABLA010000005.1"/>
</dbReference>
<dbReference type="Proteomes" id="UP001596337">
    <property type="component" value="Unassembled WGS sequence"/>
</dbReference>
<protein>
    <submittedName>
        <fullName evidence="3">DUF222 domain-containing protein</fullName>
    </submittedName>
</protein>
<dbReference type="Pfam" id="PF01844">
    <property type="entry name" value="HNH"/>
    <property type="match status" value="1"/>
</dbReference>
<evidence type="ECO:0000313" key="3">
    <source>
        <dbReference type="EMBL" id="MFC6868689.1"/>
    </source>
</evidence>
<organism evidence="3 4">
    <name type="scientific">Haloechinothrix salitolerans</name>
    <dbReference type="NCBI Taxonomy" id="926830"/>
    <lineage>
        <taxon>Bacteria</taxon>
        <taxon>Bacillati</taxon>
        <taxon>Actinomycetota</taxon>
        <taxon>Actinomycetes</taxon>
        <taxon>Pseudonocardiales</taxon>
        <taxon>Pseudonocardiaceae</taxon>
        <taxon>Haloechinothrix</taxon>
    </lineage>
</organism>
<dbReference type="CDD" id="cd00085">
    <property type="entry name" value="HNHc"/>
    <property type="match status" value="1"/>
</dbReference>
<name>A0ABW2C1F3_9PSEU</name>
<gene>
    <name evidence="3" type="ORF">ACFQGD_16230</name>
</gene>
<comment type="similarity">
    <text evidence="1">Belongs to the Rv1128c/1148c/1588c/1702c/1945/3466 family.</text>
</comment>